<proteinExistence type="predicted"/>
<keyword evidence="2" id="KW-1185">Reference proteome</keyword>
<gene>
    <name evidence="1" type="ORF">HMPREF1991_02455</name>
</gene>
<evidence type="ECO:0000313" key="1">
    <source>
        <dbReference type="EMBL" id="KDR51532.1"/>
    </source>
</evidence>
<dbReference type="AlphaFoldDB" id="A0A069QFR3"/>
<reference evidence="1 2" key="1">
    <citation type="submission" date="2013-08" db="EMBL/GenBank/DDBJ databases">
        <authorList>
            <person name="Weinstock G."/>
            <person name="Sodergren E."/>
            <person name="Wylie T."/>
            <person name="Fulton L."/>
            <person name="Fulton R."/>
            <person name="Fronick C."/>
            <person name="O'Laughlin M."/>
            <person name="Godfrey J."/>
            <person name="Miner T."/>
            <person name="Herter B."/>
            <person name="Appelbaum E."/>
            <person name="Cordes M."/>
            <person name="Lek S."/>
            <person name="Wollam A."/>
            <person name="Pepin K.H."/>
            <person name="Palsikar V.B."/>
            <person name="Mitreva M."/>
            <person name="Wilson R.K."/>
        </authorList>
    </citation>
    <scope>NUCLEOTIDE SEQUENCE [LARGE SCALE GENOMIC DNA]</scope>
    <source>
        <strain evidence="1 2">ATCC 15930</strain>
    </source>
</reference>
<dbReference type="Proteomes" id="UP000027442">
    <property type="component" value="Unassembled WGS sequence"/>
</dbReference>
<dbReference type="HOGENOM" id="CLU_2790476_0_0_10"/>
<accession>A0A069QFR3</accession>
<sequence>MRGTSLPRKVNRLTECCLGYGALVCTCMRIYNKVYIEGQWPMNSHGKGQTSKPSDLQTYTCKCGRSFR</sequence>
<evidence type="ECO:0000313" key="2">
    <source>
        <dbReference type="Proteomes" id="UP000027442"/>
    </source>
</evidence>
<protein>
    <submittedName>
        <fullName evidence="1">Uncharacterized protein</fullName>
    </submittedName>
</protein>
<comment type="caution">
    <text evidence="1">The sequence shown here is derived from an EMBL/GenBank/DDBJ whole genome shotgun (WGS) entry which is preliminary data.</text>
</comment>
<organism evidence="1 2">
    <name type="scientific">Hoylesella loescheii DSM 19665 = JCM 12249 = ATCC 15930</name>
    <dbReference type="NCBI Taxonomy" id="1122985"/>
    <lineage>
        <taxon>Bacteria</taxon>
        <taxon>Pseudomonadati</taxon>
        <taxon>Bacteroidota</taxon>
        <taxon>Bacteroidia</taxon>
        <taxon>Bacteroidales</taxon>
        <taxon>Prevotellaceae</taxon>
        <taxon>Hoylesella</taxon>
    </lineage>
</organism>
<name>A0A069QFR3_HOYLO</name>
<dbReference type="EMBL" id="JNGW01000105">
    <property type="protein sequence ID" value="KDR51532.1"/>
    <property type="molecule type" value="Genomic_DNA"/>
</dbReference>
<dbReference type="PATRIC" id="fig|1122985.7.peg.2542"/>